<dbReference type="EMBL" id="CAXDID020000174">
    <property type="protein sequence ID" value="CAL6048169.1"/>
    <property type="molecule type" value="Genomic_DNA"/>
</dbReference>
<evidence type="ECO:0000313" key="4">
    <source>
        <dbReference type="Proteomes" id="UP001642409"/>
    </source>
</evidence>
<evidence type="ECO:0000313" key="3">
    <source>
        <dbReference type="EMBL" id="CAL6048169.1"/>
    </source>
</evidence>
<reference evidence="3 4" key="2">
    <citation type="submission" date="2024-07" db="EMBL/GenBank/DDBJ databases">
        <authorList>
            <person name="Akdeniz Z."/>
        </authorList>
    </citation>
    <scope>NUCLEOTIDE SEQUENCE [LARGE SCALE GENOMIC DNA]</scope>
</reference>
<reference evidence="2" key="1">
    <citation type="submission" date="2023-06" db="EMBL/GenBank/DDBJ databases">
        <authorList>
            <person name="Kurt Z."/>
        </authorList>
    </citation>
    <scope>NUCLEOTIDE SEQUENCE</scope>
</reference>
<dbReference type="EMBL" id="CATOUU010000841">
    <property type="protein sequence ID" value="CAI9953756.1"/>
    <property type="molecule type" value="Genomic_DNA"/>
</dbReference>
<feature type="compositionally biased region" description="Polar residues" evidence="1">
    <location>
        <begin position="65"/>
        <end position="75"/>
    </location>
</feature>
<proteinExistence type="predicted"/>
<dbReference type="AlphaFoldDB" id="A0AA86UJB1"/>
<feature type="region of interest" description="Disordered" evidence="1">
    <location>
        <begin position="49"/>
        <end position="136"/>
    </location>
</feature>
<comment type="caution">
    <text evidence="2">The sequence shown here is derived from an EMBL/GenBank/DDBJ whole genome shotgun (WGS) entry which is preliminary data.</text>
</comment>
<dbReference type="Proteomes" id="UP001642409">
    <property type="component" value="Unassembled WGS sequence"/>
</dbReference>
<keyword evidence="4" id="KW-1185">Reference proteome</keyword>
<sequence length="159" mass="18209">MPNIEELKRQLVKLQAEYDATPKSQRKRLAEISNEIDKLESQIEAFEENLPQTIPQTTHQTTIQRSQSKSKSNSPIAKIAATIKEHSNKRKSVKAPGKDKPARHKPQNNSGRTISKKFGGRLNSRQQRASQEKNKQIVELNEYEIMQRDLIAEKPDLIN</sequence>
<protein>
    <submittedName>
        <fullName evidence="3">Hypothetical_protein</fullName>
    </submittedName>
</protein>
<organism evidence="2">
    <name type="scientific">Hexamita inflata</name>
    <dbReference type="NCBI Taxonomy" id="28002"/>
    <lineage>
        <taxon>Eukaryota</taxon>
        <taxon>Metamonada</taxon>
        <taxon>Diplomonadida</taxon>
        <taxon>Hexamitidae</taxon>
        <taxon>Hexamitinae</taxon>
        <taxon>Hexamita</taxon>
    </lineage>
</organism>
<evidence type="ECO:0000256" key="1">
    <source>
        <dbReference type="SAM" id="MobiDB-lite"/>
    </source>
</evidence>
<evidence type="ECO:0000313" key="2">
    <source>
        <dbReference type="EMBL" id="CAI9953756.1"/>
    </source>
</evidence>
<gene>
    <name evidence="2" type="ORF">HINF_LOCUS41401</name>
    <name evidence="3" type="ORF">HINF_LOCUS42560</name>
</gene>
<accession>A0AA86UJB1</accession>
<feature type="compositionally biased region" description="Low complexity" evidence="1">
    <location>
        <begin position="51"/>
        <end position="64"/>
    </location>
</feature>
<name>A0AA86UJB1_9EUKA</name>